<sequence>MGVEKHNGLHINATIGRTIPLTTLERTFEPGKMYAITGVNGAGKTTLLLTLAGHLEPYDGTVSLNGVPPGDVTNSGRINHIDDPIFLPDLSLGEHIALIERKAKVDLTEQLEPWQLDELAALPPSYLSSGQRQRAYLATQLYLPATVLIMDEPERHLDATWQAFLAEELRAIADTGVTIIIATHSEDMLWACDERVLL</sequence>
<keyword evidence="2" id="KW-0067">ATP-binding</keyword>
<dbReference type="InterPro" id="IPR003593">
    <property type="entry name" value="AAA+_ATPase"/>
</dbReference>
<accession>A0A0G3H1C2</accession>
<keyword evidence="1" id="KW-0547">Nucleotide-binding</keyword>
<dbReference type="Pfam" id="PF00005">
    <property type="entry name" value="ABC_tran"/>
    <property type="match status" value="1"/>
</dbReference>
<name>A0A0G3H1C2_9CORY</name>
<dbReference type="AlphaFoldDB" id="A0A0G3H1C2"/>
<dbReference type="Proteomes" id="UP000035199">
    <property type="component" value="Chromosome"/>
</dbReference>
<dbReference type="STRING" id="571915.CMUST_14465"/>
<dbReference type="Gene3D" id="3.40.50.300">
    <property type="entry name" value="P-loop containing nucleotide triphosphate hydrolases"/>
    <property type="match status" value="1"/>
</dbReference>
<dbReference type="EMBL" id="CP011542">
    <property type="protein sequence ID" value="AKK07186.1"/>
    <property type="molecule type" value="Genomic_DNA"/>
</dbReference>
<dbReference type="PATRIC" id="fig|571915.4.peg.3107"/>
<dbReference type="GO" id="GO:0005524">
    <property type="term" value="F:ATP binding"/>
    <property type="evidence" value="ECO:0007669"/>
    <property type="project" value="UniProtKB-KW"/>
</dbReference>
<dbReference type="KEGG" id="cmv:CMUST_14465"/>
<proteinExistence type="predicted"/>
<evidence type="ECO:0000256" key="1">
    <source>
        <dbReference type="ARBA" id="ARBA00022741"/>
    </source>
</evidence>
<reference evidence="5" key="2">
    <citation type="submission" date="2015-05" db="EMBL/GenBank/DDBJ databases">
        <title>Complete genome sequence of Corynebacterium mustelae DSM 45274, isolated from various tissues of a male ferret with lethal sepsis.</title>
        <authorList>
            <person name="Ruckert C."/>
            <person name="Albersmeier A."/>
            <person name="Winkler A."/>
            <person name="Tauch A."/>
        </authorList>
    </citation>
    <scope>NUCLEOTIDE SEQUENCE [LARGE SCALE GENOMIC DNA]</scope>
    <source>
        <strain evidence="5">DSM 45274</strain>
    </source>
</reference>
<dbReference type="OrthoDB" id="6198786at2"/>
<keyword evidence="5" id="KW-1185">Reference proteome</keyword>
<dbReference type="GO" id="GO:0016887">
    <property type="term" value="F:ATP hydrolysis activity"/>
    <property type="evidence" value="ECO:0007669"/>
    <property type="project" value="InterPro"/>
</dbReference>
<dbReference type="PANTHER" id="PTHR43514">
    <property type="entry name" value="ABC TRANSPORTER I FAMILY MEMBER 10"/>
    <property type="match status" value="1"/>
</dbReference>
<protein>
    <submittedName>
        <fullName evidence="4">ABC transporter</fullName>
    </submittedName>
</protein>
<evidence type="ECO:0000313" key="4">
    <source>
        <dbReference type="EMBL" id="AKK07186.1"/>
    </source>
</evidence>
<dbReference type="RefSeq" id="WP_047263067.1">
    <property type="nucleotide sequence ID" value="NZ_CP011542.1"/>
</dbReference>
<dbReference type="SUPFAM" id="SSF52540">
    <property type="entry name" value="P-loop containing nucleoside triphosphate hydrolases"/>
    <property type="match status" value="1"/>
</dbReference>
<dbReference type="SMART" id="SM00382">
    <property type="entry name" value="AAA"/>
    <property type="match status" value="1"/>
</dbReference>
<evidence type="ECO:0000256" key="2">
    <source>
        <dbReference type="ARBA" id="ARBA00022840"/>
    </source>
</evidence>
<evidence type="ECO:0000259" key="3">
    <source>
        <dbReference type="PROSITE" id="PS50893"/>
    </source>
</evidence>
<evidence type="ECO:0000313" key="5">
    <source>
        <dbReference type="Proteomes" id="UP000035199"/>
    </source>
</evidence>
<reference evidence="4 5" key="1">
    <citation type="journal article" date="2015" name="Genome Announc.">
        <title>Complete Genome Sequence of the Type Strain Corynebacterium mustelae DSM 45274, Isolated from Various Tissues of a Male Ferret with Lethal Sepsis.</title>
        <authorList>
            <person name="Ruckert C."/>
            <person name="Eimer J."/>
            <person name="Winkler A."/>
            <person name="Tauch A."/>
        </authorList>
    </citation>
    <scope>NUCLEOTIDE SEQUENCE [LARGE SCALE GENOMIC DNA]</scope>
    <source>
        <strain evidence="4 5">DSM 45274</strain>
    </source>
</reference>
<dbReference type="PROSITE" id="PS50893">
    <property type="entry name" value="ABC_TRANSPORTER_2"/>
    <property type="match status" value="1"/>
</dbReference>
<dbReference type="InterPro" id="IPR050334">
    <property type="entry name" value="Molybdenum_import_ModC"/>
</dbReference>
<dbReference type="InterPro" id="IPR003439">
    <property type="entry name" value="ABC_transporter-like_ATP-bd"/>
</dbReference>
<dbReference type="PANTHER" id="PTHR43514:SF4">
    <property type="entry name" value="ABC TRANSPORTER I FAMILY MEMBER 10"/>
    <property type="match status" value="1"/>
</dbReference>
<organism evidence="4 5">
    <name type="scientific">Corynebacterium mustelae</name>
    <dbReference type="NCBI Taxonomy" id="571915"/>
    <lineage>
        <taxon>Bacteria</taxon>
        <taxon>Bacillati</taxon>
        <taxon>Actinomycetota</taxon>
        <taxon>Actinomycetes</taxon>
        <taxon>Mycobacteriales</taxon>
        <taxon>Corynebacteriaceae</taxon>
        <taxon>Corynebacterium</taxon>
    </lineage>
</organism>
<feature type="domain" description="ABC transporter" evidence="3">
    <location>
        <begin position="3"/>
        <end position="198"/>
    </location>
</feature>
<dbReference type="InterPro" id="IPR027417">
    <property type="entry name" value="P-loop_NTPase"/>
</dbReference>
<gene>
    <name evidence="4" type="ORF">CMUST_14465</name>
</gene>